<dbReference type="GO" id="GO:0005886">
    <property type="term" value="C:plasma membrane"/>
    <property type="evidence" value="ECO:0007669"/>
    <property type="project" value="UniProtKB-SubCell"/>
</dbReference>
<dbReference type="PANTHER" id="PTHR30482">
    <property type="entry name" value="HIGH-AFFINITY BRANCHED-CHAIN AMINO ACID TRANSPORT SYSTEM PERMEASE"/>
    <property type="match status" value="1"/>
</dbReference>
<dbReference type="GO" id="GO:0015658">
    <property type="term" value="F:branched-chain amino acid transmembrane transporter activity"/>
    <property type="evidence" value="ECO:0007669"/>
    <property type="project" value="InterPro"/>
</dbReference>
<evidence type="ECO:0000256" key="5">
    <source>
        <dbReference type="ARBA" id="ARBA00023136"/>
    </source>
</evidence>
<feature type="transmembrane region" description="Helical" evidence="6">
    <location>
        <begin position="82"/>
        <end position="102"/>
    </location>
</feature>
<dbReference type="CDD" id="cd06581">
    <property type="entry name" value="TM_PBP1_LivM_like"/>
    <property type="match status" value="1"/>
</dbReference>
<evidence type="ECO:0000256" key="3">
    <source>
        <dbReference type="ARBA" id="ARBA00022692"/>
    </source>
</evidence>
<keyword evidence="3 6" id="KW-0812">Transmembrane</keyword>
<feature type="transmembrane region" description="Helical" evidence="6">
    <location>
        <begin position="55"/>
        <end position="76"/>
    </location>
</feature>
<evidence type="ECO:0000256" key="6">
    <source>
        <dbReference type="SAM" id="Phobius"/>
    </source>
</evidence>
<proteinExistence type="predicted"/>
<reference evidence="7 8" key="1">
    <citation type="submission" date="2016-10" db="EMBL/GenBank/DDBJ databases">
        <authorList>
            <person name="de Groot N.N."/>
        </authorList>
    </citation>
    <scope>NUCLEOTIDE SEQUENCE [LARGE SCALE GENOMIC DNA]</scope>
    <source>
        <strain evidence="7 8">DSM 2784</strain>
    </source>
</reference>
<gene>
    <name evidence="7" type="ORF">SAMN03080599_01989</name>
</gene>
<evidence type="ECO:0000313" key="8">
    <source>
        <dbReference type="Proteomes" id="UP000199208"/>
    </source>
</evidence>
<evidence type="ECO:0000256" key="2">
    <source>
        <dbReference type="ARBA" id="ARBA00022475"/>
    </source>
</evidence>
<feature type="transmembrane region" description="Helical" evidence="6">
    <location>
        <begin position="27"/>
        <end position="48"/>
    </location>
</feature>
<dbReference type="OrthoDB" id="9789927at2"/>
<feature type="transmembrane region" description="Helical" evidence="6">
    <location>
        <begin position="5"/>
        <end position="21"/>
    </location>
</feature>
<keyword evidence="2" id="KW-1003">Cell membrane</keyword>
<comment type="subcellular location">
    <subcellularLocation>
        <location evidence="1">Cell membrane</location>
        <topology evidence="1">Multi-pass membrane protein</topology>
    </subcellularLocation>
</comment>
<feature type="transmembrane region" description="Helical" evidence="6">
    <location>
        <begin position="268"/>
        <end position="288"/>
    </location>
</feature>
<accession>A0A1G5S298</accession>
<dbReference type="Pfam" id="PF02653">
    <property type="entry name" value="BPD_transp_2"/>
    <property type="match status" value="1"/>
</dbReference>
<evidence type="ECO:0000256" key="1">
    <source>
        <dbReference type="ARBA" id="ARBA00004651"/>
    </source>
</evidence>
<dbReference type="InterPro" id="IPR001851">
    <property type="entry name" value="ABC_transp_permease"/>
</dbReference>
<feature type="transmembrane region" description="Helical" evidence="6">
    <location>
        <begin position="198"/>
        <end position="218"/>
    </location>
</feature>
<keyword evidence="8" id="KW-1185">Reference proteome</keyword>
<dbReference type="InterPro" id="IPR043428">
    <property type="entry name" value="LivM-like"/>
</dbReference>
<feature type="transmembrane region" description="Helical" evidence="6">
    <location>
        <begin position="147"/>
        <end position="167"/>
    </location>
</feature>
<dbReference type="Proteomes" id="UP000199208">
    <property type="component" value="Unassembled WGS sequence"/>
</dbReference>
<feature type="transmembrane region" description="Helical" evidence="6">
    <location>
        <begin position="238"/>
        <end position="261"/>
    </location>
</feature>
<dbReference type="PANTHER" id="PTHR30482:SF1">
    <property type="entry name" value="BRANCHED-CHAIN AMINO ACID TRANSPORT PERMEASE PROTEIN LIVM-RELATED"/>
    <property type="match status" value="1"/>
</dbReference>
<dbReference type="RefSeq" id="WP_092591042.1">
    <property type="nucleotide sequence ID" value="NZ_FMWL01000009.1"/>
</dbReference>
<dbReference type="AlphaFoldDB" id="A0A1G5S298"/>
<keyword evidence="4 6" id="KW-1133">Transmembrane helix</keyword>
<protein>
    <submittedName>
        <fullName evidence="7">Branched-chain amino acid transport system permease protein</fullName>
    </submittedName>
</protein>
<keyword evidence="5 6" id="KW-0472">Membrane</keyword>
<feature type="transmembrane region" description="Helical" evidence="6">
    <location>
        <begin position="109"/>
        <end position="127"/>
    </location>
</feature>
<evidence type="ECO:0000313" key="7">
    <source>
        <dbReference type="EMBL" id="SCZ79871.1"/>
    </source>
</evidence>
<organism evidence="7 8">
    <name type="scientific">Acidaminobacter hydrogenoformans DSM 2784</name>
    <dbReference type="NCBI Taxonomy" id="1120920"/>
    <lineage>
        <taxon>Bacteria</taxon>
        <taxon>Bacillati</taxon>
        <taxon>Bacillota</taxon>
        <taxon>Clostridia</taxon>
        <taxon>Peptostreptococcales</taxon>
        <taxon>Acidaminobacteraceae</taxon>
        <taxon>Acidaminobacter</taxon>
    </lineage>
</organism>
<sequence>MDKKWLIGAGLAVAAYIIFMFSTEGGFAANFIAYICLFVIAGQGWNLLGGYIGEISFGHAVFFGIGAYTVGLPIGYGYDLPLFMLVICGALLAGLFALILSYPLLRVQGFPFLVGTFGLGVVMHSIFVNNKALFATRGIFLKSYDKYLLYIIIIVATAAVILFVKWLTEQNIGLSFKAVRDVPIAAQMVGIDIYRTKATALVIGAILTGLSGGLYALYSSFVHPATTFETSISIFILLGPYIGGIGTVLGAAIGSVIVILFQEFSRSVVTISGGHHLLLGLLLVTVMMTSREGIYPGLRKLIMKRLKVKPINKN</sequence>
<dbReference type="EMBL" id="FMWL01000009">
    <property type="protein sequence ID" value="SCZ79871.1"/>
    <property type="molecule type" value="Genomic_DNA"/>
</dbReference>
<dbReference type="STRING" id="1120920.SAMN03080599_01989"/>
<name>A0A1G5S298_9FIRM</name>
<evidence type="ECO:0000256" key="4">
    <source>
        <dbReference type="ARBA" id="ARBA00022989"/>
    </source>
</evidence>